<reference evidence="3 4" key="1">
    <citation type="submission" date="2019-02" db="EMBL/GenBank/DDBJ databases">
        <title>Deep-cultivation of Planctomycetes and their phenomic and genomic characterization uncovers novel biology.</title>
        <authorList>
            <person name="Wiegand S."/>
            <person name="Jogler M."/>
            <person name="Boedeker C."/>
            <person name="Pinto D."/>
            <person name="Vollmers J."/>
            <person name="Rivas-Marin E."/>
            <person name="Kohn T."/>
            <person name="Peeters S.H."/>
            <person name="Heuer A."/>
            <person name="Rast P."/>
            <person name="Oberbeckmann S."/>
            <person name="Bunk B."/>
            <person name="Jeske O."/>
            <person name="Meyerdierks A."/>
            <person name="Storesund J.E."/>
            <person name="Kallscheuer N."/>
            <person name="Luecker S."/>
            <person name="Lage O.M."/>
            <person name="Pohl T."/>
            <person name="Merkel B.J."/>
            <person name="Hornburger P."/>
            <person name="Mueller R.-W."/>
            <person name="Bruemmer F."/>
            <person name="Labrenz M."/>
            <person name="Spormann A.M."/>
            <person name="Op den Camp H."/>
            <person name="Overmann J."/>
            <person name="Amann R."/>
            <person name="Jetten M.S.M."/>
            <person name="Mascher T."/>
            <person name="Medema M.H."/>
            <person name="Devos D.P."/>
            <person name="Kaster A.-K."/>
            <person name="Ovreas L."/>
            <person name="Rohde M."/>
            <person name="Galperin M.Y."/>
            <person name="Jogler C."/>
        </authorList>
    </citation>
    <scope>NUCLEOTIDE SEQUENCE [LARGE SCALE GENOMIC DNA]</scope>
    <source>
        <strain evidence="3 4">Pla85_3_4</strain>
    </source>
</reference>
<dbReference type="InterPro" id="IPR029057">
    <property type="entry name" value="PRTase-like"/>
</dbReference>
<accession>A0A518DUA0</accession>
<evidence type="ECO:0000313" key="3">
    <source>
        <dbReference type="EMBL" id="QDU95413.1"/>
    </source>
</evidence>
<dbReference type="SUPFAM" id="SSF53271">
    <property type="entry name" value="PRTase-like"/>
    <property type="match status" value="1"/>
</dbReference>
<dbReference type="PANTHER" id="PTHR47505:SF1">
    <property type="entry name" value="DNA UTILIZATION PROTEIN YHGH"/>
    <property type="match status" value="1"/>
</dbReference>
<dbReference type="EMBL" id="CP036433">
    <property type="protein sequence ID" value="QDU95413.1"/>
    <property type="molecule type" value="Genomic_DNA"/>
</dbReference>
<dbReference type="KEGG" id="lcre:Pla8534_32280"/>
<dbReference type="AlphaFoldDB" id="A0A518DUA0"/>
<dbReference type="Proteomes" id="UP000317648">
    <property type="component" value="Chromosome"/>
</dbReference>
<evidence type="ECO:0000259" key="2">
    <source>
        <dbReference type="Pfam" id="PF00156"/>
    </source>
</evidence>
<dbReference type="Gene3D" id="3.40.50.2020">
    <property type="match status" value="1"/>
</dbReference>
<dbReference type="Pfam" id="PF00156">
    <property type="entry name" value="Pribosyltran"/>
    <property type="match status" value="1"/>
</dbReference>
<evidence type="ECO:0000313" key="4">
    <source>
        <dbReference type="Proteomes" id="UP000317648"/>
    </source>
</evidence>
<sequence length="219" mass="23437">MATPGDGILLCNACRLQLMDDAPQCRRCAAPVPVVSPAGDCPLCRRGKLHFDGAVALGVYRGELRLAMLRIKHWTETPLAIQLGKLTGGKAASVFAGRAFDLAAPMPMHWQRRAIRGCNPAESLAESAASRLGIPLAPSLLHFRRTTEKQNILPPSRRFSNVRRALGASLNYDLQNAQVLLVDDTMTTGATASEAARALKQAGAAGVYVAVVSRGIGWR</sequence>
<name>A0A518DUA0_9BACT</name>
<protein>
    <submittedName>
        <fullName evidence="3">DNA utilization protein GntX</fullName>
    </submittedName>
</protein>
<dbReference type="InterPro" id="IPR000836">
    <property type="entry name" value="PRTase_dom"/>
</dbReference>
<comment type="similarity">
    <text evidence="1">Belongs to the ComF/GntX family.</text>
</comment>
<evidence type="ECO:0000256" key="1">
    <source>
        <dbReference type="ARBA" id="ARBA00008007"/>
    </source>
</evidence>
<dbReference type="CDD" id="cd06223">
    <property type="entry name" value="PRTases_typeI"/>
    <property type="match status" value="1"/>
</dbReference>
<gene>
    <name evidence="3" type="ORF">Pla8534_32280</name>
</gene>
<dbReference type="InterPro" id="IPR051910">
    <property type="entry name" value="ComF/GntX_DNA_util-trans"/>
</dbReference>
<proteinExistence type="inferred from homology"/>
<keyword evidence="4" id="KW-1185">Reference proteome</keyword>
<organism evidence="3 4">
    <name type="scientific">Lignipirellula cremea</name>
    <dbReference type="NCBI Taxonomy" id="2528010"/>
    <lineage>
        <taxon>Bacteria</taxon>
        <taxon>Pseudomonadati</taxon>
        <taxon>Planctomycetota</taxon>
        <taxon>Planctomycetia</taxon>
        <taxon>Pirellulales</taxon>
        <taxon>Pirellulaceae</taxon>
        <taxon>Lignipirellula</taxon>
    </lineage>
</organism>
<feature type="domain" description="Phosphoribosyltransferase" evidence="2">
    <location>
        <begin position="123"/>
        <end position="212"/>
    </location>
</feature>
<dbReference type="PANTHER" id="PTHR47505">
    <property type="entry name" value="DNA UTILIZATION PROTEIN YHGH"/>
    <property type="match status" value="1"/>
</dbReference>